<feature type="domain" description="PEF-CTERM protein sorting" evidence="1">
    <location>
        <begin position="275"/>
        <end position="298"/>
    </location>
</feature>
<organism evidence="3 4">
    <name type="scientific">Candidatus Syntropharchaeum butanivorans</name>
    <dbReference type="NCBI Taxonomy" id="1839936"/>
    <lineage>
        <taxon>Archaea</taxon>
        <taxon>Methanobacteriati</taxon>
        <taxon>Methanobacteriota</taxon>
        <taxon>Stenosarchaea group</taxon>
        <taxon>Methanomicrobia</taxon>
        <taxon>Methanosarcinales</taxon>
        <taxon>ANME-2 cluster</taxon>
        <taxon>Candidatus Syntropharchaeum</taxon>
    </lineage>
</organism>
<protein>
    <recommendedName>
        <fullName evidence="1">PEF-CTERM protein sorting domain-containing protein</fullName>
    </recommendedName>
</protein>
<dbReference type="AlphaFoldDB" id="A0A1F2P502"/>
<evidence type="ECO:0000313" key="3">
    <source>
        <dbReference type="EMBL" id="OFV66253.1"/>
    </source>
</evidence>
<reference evidence="3 4" key="1">
    <citation type="submission" date="2016-05" db="EMBL/GenBank/DDBJ databases">
        <title>Microbial consortia oxidize butane by reversing methanogenesis.</title>
        <authorList>
            <person name="Laso-Perez R."/>
            <person name="Richter M."/>
            <person name="Wegener G."/>
            <person name="Musat F."/>
        </authorList>
    </citation>
    <scope>NUCLEOTIDE SEQUENCE [LARGE SCALE GENOMIC DNA]</scope>
    <source>
        <strain evidence="3">BOX1</strain>
    </source>
</reference>
<sequence>MEAIRSKFAVTLILGVTVLVGMMAAPAAGDGGPTYTIDGDPTDWGIHILTGNWSLNETWVPKDGVEFIVEDNRDPRWGGITGVHIKGVGSSYTRYYEDKVRHRDGYLVAEPYSDEPWDLEAKYLDEDDEFIYVLIVTSLDPDATGDYAPGDLALDLDGNSSTGKYGYEYGVKLGTNTGLSQGDIYYLPDWEEPTYIPENRPSVFNGYLSGGYKNGTATVVYKQISVDDNGHHNYVIEMAIPKLNVSMAGKSLKDPPTKTIHICDGCGNEHIDNSIPEFLSIAIPAAAVVGLFYYKRREQKGRGE</sequence>
<dbReference type="Pfam" id="PF26596">
    <property type="entry name" value="PEF-CTERM_ARCH"/>
    <property type="match status" value="1"/>
</dbReference>
<evidence type="ECO:0000313" key="2">
    <source>
        <dbReference type="EMBL" id="HEC57321.1"/>
    </source>
</evidence>
<dbReference type="STRING" id="1839936.SBU_000795"/>
<dbReference type="Proteomes" id="UP000185779">
    <property type="component" value="Unassembled WGS sequence"/>
</dbReference>
<gene>
    <name evidence="2" type="ORF">ENI32_05510</name>
    <name evidence="3" type="ORF">SBU_000795</name>
</gene>
<reference evidence="2" key="2">
    <citation type="journal article" date="2020" name="mSystems">
        <title>Genome- and Community-Level Interaction Insights into Carbon Utilization and Element Cycling Functions of Hydrothermarchaeota in Hydrothermal Sediment.</title>
        <authorList>
            <person name="Zhou Z."/>
            <person name="Liu Y."/>
            <person name="Xu W."/>
            <person name="Pan J."/>
            <person name="Luo Z.H."/>
            <person name="Li M."/>
        </authorList>
    </citation>
    <scope>NUCLEOTIDE SEQUENCE [LARGE SCALE GENOMIC DNA]</scope>
    <source>
        <strain evidence="2">HyVt-386</strain>
    </source>
</reference>
<dbReference type="EMBL" id="LYOR01000003">
    <property type="protein sequence ID" value="OFV66253.1"/>
    <property type="molecule type" value="Genomic_DNA"/>
</dbReference>
<proteinExistence type="predicted"/>
<name>A0A1F2P502_9EURY</name>
<accession>A0A1F2P502</accession>
<evidence type="ECO:0000259" key="1">
    <source>
        <dbReference type="Pfam" id="PF26596"/>
    </source>
</evidence>
<dbReference type="Proteomes" id="UP000885936">
    <property type="component" value="Unassembled WGS sequence"/>
</dbReference>
<dbReference type="InterPro" id="IPR017474">
    <property type="entry name" value="PEF_CTERM_C"/>
</dbReference>
<keyword evidence="4" id="KW-1185">Reference proteome</keyword>
<evidence type="ECO:0000313" key="4">
    <source>
        <dbReference type="Proteomes" id="UP000185779"/>
    </source>
</evidence>
<comment type="caution">
    <text evidence="3">The sequence shown here is derived from an EMBL/GenBank/DDBJ whole genome shotgun (WGS) entry which is preliminary data.</text>
</comment>
<dbReference type="EMBL" id="DRIE01000095">
    <property type="protein sequence ID" value="HEC57321.1"/>
    <property type="molecule type" value="Genomic_DNA"/>
</dbReference>